<keyword evidence="2" id="KW-1133">Transmembrane helix</keyword>
<proteinExistence type="predicted"/>
<feature type="compositionally biased region" description="Basic residues" evidence="1">
    <location>
        <begin position="89"/>
        <end position="116"/>
    </location>
</feature>
<evidence type="ECO:0000256" key="2">
    <source>
        <dbReference type="SAM" id="Phobius"/>
    </source>
</evidence>
<feature type="transmembrane region" description="Helical" evidence="2">
    <location>
        <begin position="6"/>
        <end position="26"/>
    </location>
</feature>
<protein>
    <submittedName>
        <fullName evidence="3">Uncharacterized protein</fullName>
    </submittedName>
</protein>
<reference evidence="3" key="1">
    <citation type="journal article" date="2020" name="Nature">
        <title>Giant virus diversity and host interactions through global metagenomics.</title>
        <authorList>
            <person name="Schulz F."/>
            <person name="Roux S."/>
            <person name="Paez-Espino D."/>
            <person name="Jungbluth S."/>
            <person name="Walsh D.A."/>
            <person name="Denef V.J."/>
            <person name="McMahon K.D."/>
            <person name="Konstantinidis K.T."/>
            <person name="Eloe-Fadrosh E.A."/>
            <person name="Kyrpides N.C."/>
            <person name="Woyke T."/>
        </authorList>
    </citation>
    <scope>NUCLEOTIDE SEQUENCE</scope>
    <source>
        <strain evidence="3">GVMAG-M-3300024261-8</strain>
    </source>
</reference>
<evidence type="ECO:0000313" key="3">
    <source>
        <dbReference type="EMBL" id="QHT95392.1"/>
    </source>
</evidence>
<dbReference type="EMBL" id="MN740240">
    <property type="protein sequence ID" value="QHT95392.1"/>
    <property type="molecule type" value="Genomic_DNA"/>
</dbReference>
<feature type="compositionally biased region" description="Polar residues" evidence="1">
    <location>
        <begin position="54"/>
        <end position="71"/>
    </location>
</feature>
<feature type="region of interest" description="Disordered" evidence="1">
    <location>
        <begin position="38"/>
        <end position="116"/>
    </location>
</feature>
<feature type="compositionally biased region" description="Basic and acidic residues" evidence="1">
    <location>
        <begin position="72"/>
        <end position="81"/>
    </location>
</feature>
<name>A0A6C0IQV8_9ZZZZ</name>
<dbReference type="AlphaFoldDB" id="A0A6C0IQV8"/>
<sequence length="116" mass="13380">MTYTNIPPISYIFVGITTAILSYVTWAELHQDHPEMVTEIPTTTEDNMIKNEEIPTTTEDNTINTDKTPTNTEEKPTRVEEQPSIMPGGRKRKGTKKGRRKQKKITRTRHKKLKIN</sequence>
<keyword evidence="2" id="KW-0472">Membrane</keyword>
<keyword evidence="2" id="KW-0812">Transmembrane</keyword>
<accession>A0A6C0IQV8</accession>
<organism evidence="3">
    <name type="scientific">viral metagenome</name>
    <dbReference type="NCBI Taxonomy" id="1070528"/>
    <lineage>
        <taxon>unclassified sequences</taxon>
        <taxon>metagenomes</taxon>
        <taxon>organismal metagenomes</taxon>
    </lineage>
</organism>
<evidence type="ECO:0000256" key="1">
    <source>
        <dbReference type="SAM" id="MobiDB-lite"/>
    </source>
</evidence>